<dbReference type="InterPro" id="IPR008906">
    <property type="entry name" value="HATC_C_dom"/>
</dbReference>
<dbReference type="GO" id="GO:0046983">
    <property type="term" value="F:protein dimerization activity"/>
    <property type="evidence" value="ECO:0007669"/>
    <property type="project" value="InterPro"/>
</dbReference>
<dbReference type="AlphaFoldDB" id="A0AAU9M8B1"/>
<dbReference type="PANTHER" id="PTHR23272:SF161">
    <property type="entry name" value="ZINC FINGER BED DOMAIN-CONTAINING PROTEIN RICESLEEPER 1-LIKE"/>
    <property type="match status" value="1"/>
</dbReference>
<dbReference type="PANTHER" id="PTHR23272">
    <property type="entry name" value="BED FINGER-RELATED"/>
    <property type="match status" value="1"/>
</dbReference>
<evidence type="ECO:0000259" key="1">
    <source>
        <dbReference type="Pfam" id="PF05699"/>
    </source>
</evidence>
<dbReference type="InterPro" id="IPR012337">
    <property type="entry name" value="RNaseH-like_sf"/>
</dbReference>
<dbReference type="Pfam" id="PF05699">
    <property type="entry name" value="Dimer_Tnp_hAT"/>
    <property type="match status" value="1"/>
</dbReference>
<gene>
    <name evidence="2" type="ORF">LVIROSA_LOCUS9347</name>
</gene>
<dbReference type="SUPFAM" id="SSF53098">
    <property type="entry name" value="Ribonuclease H-like"/>
    <property type="match status" value="1"/>
</dbReference>
<evidence type="ECO:0000313" key="3">
    <source>
        <dbReference type="Proteomes" id="UP001157418"/>
    </source>
</evidence>
<organism evidence="2 3">
    <name type="scientific">Lactuca virosa</name>
    <dbReference type="NCBI Taxonomy" id="75947"/>
    <lineage>
        <taxon>Eukaryota</taxon>
        <taxon>Viridiplantae</taxon>
        <taxon>Streptophyta</taxon>
        <taxon>Embryophyta</taxon>
        <taxon>Tracheophyta</taxon>
        <taxon>Spermatophyta</taxon>
        <taxon>Magnoliopsida</taxon>
        <taxon>eudicotyledons</taxon>
        <taxon>Gunneridae</taxon>
        <taxon>Pentapetalae</taxon>
        <taxon>asterids</taxon>
        <taxon>campanulids</taxon>
        <taxon>Asterales</taxon>
        <taxon>Asteraceae</taxon>
        <taxon>Cichorioideae</taxon>
        <taxon>Cichorieae</taxon>
        <taxon>Lactucinae</taxon>
        <taxon>Lactuca</taxon>
    </lineage>
</organism>
<dbReference type="Proteomes" id="UP001157418">
    <property type="component" value="Unassembled WGS sequence"/>
</dbReference>
<protein>
    <recommendedName>
        <fullName evidence="1">HAT C-terminal dimerisation domain-containing protein</fullName>
    </recommendedName>
</protein>
<reference evidence="2 3" key="1">
    <citation type="submission" date="2022-01" db="EMBL/GenBank/DDBJ databases">
        <authorList>
            <person name="Xiong W."/>
            <person name="Schranz E."/>
        </authorList>
    </citation>
    <scope>NUCLEOTIDE SEQUENCE [LARGE SCALE GENOMIC DNA]</scope>
</reference>
<dbReference type="EMBL" id="CAKMRJ010001112">
    <property type="protein sequence ID" value="CAH1421982.1"/>
    <property type="molecule type" value="Genomic_DNA"/>
</dbReference>
<keyword evidence="3" id="KW-1185">Reference proteome</keyword>
<sequence>MIANVLDPRYKLQSAKIALNKVKASNLLIESIEGDLKRILMKMYDQYKEVESRGHEHHYHSVVEDLGVDDDELDGLDEISKEIAKERMSQQSQCIMNEVDQYLSDRYINILAKNFEIQKWWKGNESTYPILSKASLTPKTVEALVCTSDWLRASPVNFSLYEDPNEDALKIYYELEELEKDNVYNQGGEAAGNATS</sequence>
<feature type="domain" description="HAT C-terminal dimerisation" evidence="1">
    <location>
        <begin position="98"/>
        <end position="134"/>
    </location>
</feature>
<comment type="caution">
    <text evidence="2">The sequence shown here is derived from an EMBL/GenBank/DDBJ whole genome shotgun (WGS) entry which is preliminary data.</text>
</comment>
<evidence type="ECO:0000313" key="2">
    <source>
        <dbReference type="EMBL" id="CAH1421982.1"/>
    </source>
</evidence>
<name>A0AAU9M8B1_9ASTR</name>
<accession>A0AAU9M8B1</accession>
<proteinExistence type="predicted"/>